<dbReference type="InterPro" id="IPR016032">
    <property type="entry name" value="Sig_transdc_resp-reg_C-effctor"/>
</dbReference>
<keyword evidence="3" id="KW-0805">Transcription regulation</keyword>
<feature type="domain" description="Response regulatory" evidence="8">
    <location>
        <begin position="1"/>
        <end position="77"/>
    </location>
</feature>
<dbReference type="CDD" id="cd00383">
    <property type="entry name" value="trans_reg_C"/>
    <property type="match status" value="1"/>
</dbReference>
<evidence type="ECO:0000256" key="5">
    <source>
        <dbReference type="ARBA" id="ARBA00023163"/>
    </source>
</evidence>
<dbReference type="Gene3D" id="3.40.50.2300">
    <property type="match status" value="1"/>
</dbReference>
<accession>A0ABQ1KSZ4</accession>
<dbReference type="PROSITE" id="PS51755">
    <property type="entry name" value="OMPR_PHOB"/>
    <property type="match status" value="1"/>
</dbReference>
<dbReference type="PANTHER" id="PTHR48111:SF4">
    <property type="entry name" value="DNA-BINDING DUAL TRANSCRIPTIONAL REGULATOR OMPR"/>
    <property type="match status" value="1"/>
</dbReference>
<dbReference type="PANTHER" id="PTHR48111">
    <property type="entry name" value="REGULATOR OF RPOS"/>
    <property type="match status" value="1"/>
</dbReference>
<evidence type="ECO:0000313" key="11">
    <source>
        <dbReference type="Proteomes" id="UP000645462"/>
    </source>
</evidence>
<comment type="caution">
    <text evidence="10">The sequence shown here is derived from an EMBL/GenBank/DDBJ whole genome shotgun (WGS) entry which is preliminary data.</text>
</comment>
<dbReference type="GO" id="GO:0003677">
    <property type="term" value="F:DNA binding"/>
    <property type="evidence" value="ECO:0007669"/>
    <property type="project" value="UniProtKB-KW"/>
</dbReference>
<protein>
    <submittedName>
        <fullName evidence="10">DNA-binding response regulator</fullName>
    </submittedName>
</protein>
<dbReference type="InterPro" id="IPR036388">
    <property type="entry name" value="WH-like_DNA-bd_sf"/>
</dbReference>
<keyword evidence="5" id="KW-0804">Transcription</keyword>
<dbReference type="EMBL" id="BMFC01000007">
    <property type="protein sequence ID" value="GGC10053.1"/>
    <property type="molecule type" value="Genomic_DNA"/>
</dbReference>
<dbReference type="Proteomes" id="UP000645462">
    <property type="component" value="Unassembled WGS sequence"/>
</dbReference>
<evidence type="ECO:0000256" key="7">
    <source>
        <dbReference type="PROSITE-ProRule" id="PRU01091"/>
    </source>
</evidence>
<dbReference type="SUPFAM" id="SSF46894">
    <property type="entry name" value="C-terminal effector domain of the bipartite response regulators"/>
    <property type="match status" value="1"/>
</dbReference>
<evidence type="ECO:0000256" key="3">
    <source>
        <dbReference type="ARBA" id="ARBA00023015"/>
    </source>
</evidence>
<dbReference type="InterPro" id="IPR011006">
    <property type="entry name" value="CheY-like_superfamily"/>
</dbReference>
<feature type="modified residue" description="4-aspartylphosphate" evidence="6">
    <location>
        <position position="13"/>
    </location>
</feature>
<organism evidence="10 11">
    <name type="scientific">Marivita lacus</name>
    <dbReference type="NCBI Taxonomy" id="1323742"/>
    <lineage>
        <taxon>Bacteria</taxon>
        <taxon>Pseudomonadati</taxon>
        <taxon>Pseudomonadota</taxon>
        <taxon>Alphaproteobacteria</taxon>
        <taxon>Rhodobacterales</taxon>
        <taxon>Roseobacteraceae</taxon>
        <taxon>Marivita</taxon>
    </lineage>
</organism>
<sequence length="199" mass="21975">MAESATADVYLIDLTLPDGSGLSLVRSLRERGESGIIILSGRGEETDNVVGLELGADDYVTKPFRPRELAARVNAVMRRYRSSPSSPVVSKPESMPEIETDYRFGDYTVSTSARLVWNADGAEIPLTTAEFELLCALIERRGRVVNRDQLMNAIKGRDWDAYDRAVDGLVSRLRKKLPVAPGRAHYIRTVHGVGYSFSG</sequence>
<evidence type="ECO:0000256" key="1">
    <source>
        <dbReference type="ARBA" id="ARBA00022553"/>
    </source>
</evidence>
<dbReference type="Pfam" id="PF00486">
    <property type="entry name" value="Trans_reg_C"/>
    <property type="match status" value="1"/>
</dbReference>
<dbReference type="PROSITE" id="PS50110">
    <property type="entry name" value="RESPONSE_REGULATORY"/>
    <property type="match status" value="1"/>
</dbReference>
<feature type="DNA-binding region" description="OmpR/PhoB-type" evidence="7">
    <location>
        <begin position="99"/>
        <end position="199"/>
    </location>
</feature>
<evidence type="ECO:0000313" key="10">
    <source>
        <dbReference type="EMBL" id="GGC10053.1"/>
    </source>
</evidence>
<keyword evidence="2" id="KW-0902">Two-component regulatory system</keyword>
<dbReference type="InterPro" id="IPR039420">
    <property type="entry name" value="WalR-like"/>
</dbReference>
<dbReference type="InterPro" id="IPR001789">
    <property type="entry name" value="Sig_transdc_resp-reg_receiver"/>
</dbReference>
<reference evidence="11" key="1">
    <citation type="journal article" date="2019" name="Int. J. Syst. Evol. Microbiol.">
        <title>The Global Catalogue of Microorganisms (GCM) 10K type strain sequencing project: providing services to taxonomists for standard genome sequencing and annotation.</title>
        <authorList>
            <consortium name="The Broad Institute Genomics Platform"/>
            <consortium name="The Broad Institute Genome Sequencing Center for Infectious Disease"/>
            <person name="Wu L."/>
            <person name="Ma J."/>
        </authorList>
    </citation>
    <scope>NUCLEOTIDE SEQUENCE [LARGE SCALE GENOMIC DNA]</scope>
    <source>
        <strain evidence="11">CGMCC 1.12478</strain>
    </source>
</reference>
<evidence type="ECO:0000259" key="9">
    <source>
        <dbReference type="PROSITE" id="PS51755"/>
    </source>
</evidence>
<evidence type="ECO:0000259" key="8">
    <source>
        <dbReference type="PROSITE" id="PS50110"/>
    </source>
</evidence>
<keyword evidence="1 6" id="KW-0597">Phosphoprotein</keyword>
<proteinExistence type="predicted"/>
<name>A0ABQ1KSZ4_9RHOB</name>
<dbReference type="InterPro" id="IPR001867">
    <property type="entry name" value="OmpR/PhoB-type_DNA-bd"/>
</dbReference>
<dbReference type="SUPFAM" id="SSF52172">
    <property type="entry name" value="CheY-like"/>
    <property type="match status" value="1"/>
</dbReference>
<evidence type="ECO:0000256" key="4">
    <source>
        <dbReference type="ARBA" id="ARBA00023125"/>
    </source>
</evidence>
<evidence type="ECO:0000256" key="6">
    <source>
        <dbReference type="PROSITE-ProRule" id="PRU00169"/>
    </source>
</evidence>
<feature type="domain" description="OmpR/PhoB-type" evidence="9">
    <location>
        <begin position="99"/>
        <end position="199"/>
    </location>
</feature>
<dbReference type="Gene3D" id="1.10.10.10">
    <property type="entry name" value="Winged helix-like DNA-binding domain superfamily/Winged helix DNA-binding domain"/>
    <property type="match status" value="1"/>
</dbReference>
<evidence type="ECO:0000256" key="2">
    <source>
        <dbReference type="ARBA" id="ARBA00023012"/>
    </source>
</evidence>
<keyword evidence="4 7" id="KW-0238">DNA-binding</keyword>
<gene>
    <name evidence="10" type="ORF">GCM10011363_28390</name>
</gene>
<dbReference type="SMART" id="SM00862">
    <property type="entry name" value="Trans_reg_C"/>
    <property type="match status" value="1"/>
</dbReference>
<dbReference type="Pfam" id="PF00072">
    <property type="entry name" value="Response_reg"/>
    <property type="match status" value="1"/>
</dbReference>
<keyword evidence="11" id="KW-1185">Reference proteome</keyword>